<evidence type="ECO:0000313" key="7">
    <source>
        <dbReference type="EMBL" id="SAI72506.1"/>
    </source>
</evidence>
<evidence type="ECO:0000256" key="6">
    <source>
        <dbReference type="SAM" id="Phobius"/>
    </source>
</evidence>
<dbReference type="Proteomes" id="UP000076825">
    <property type="component" value="Chromosome 1"/>
</dbReference>
<reference evidence="7 8" key="1">
    <citation type="submission" date="2016-04" db="EMBL/GenBank/DDBJ databases">
        <authorList>
            <consortium name="Pathogen Informatics"/>
        </authorList>
    </citation>
    <scope>NUCLEOTIDE SEQUENCE [LARGE SCALE GENOMIC DNA]</scope>
    <source>
        <strain evidence="7 8">H044680328</strain>
    </source>
</reference>
<organism evidence="7 8">
    <name type="scientific">Bordetella trematum</name>
    <dbReference type="NCBI Taxonomy" id="123899"/>
    <lineage>
        <taxon>Bacteria</taxon>
        <taxon>Pseudomonadati</taxon>
        <taxon>Pseudomonadota</taxon>
        <taxon>Betaproteobacteria</taxon>
        <taxon>Burkholderiales</taxon>
        <taxon>Alcaligenaceae</taxon>
        <taxon>Bordetella</taxon>
    </lineage>
</organism>
<name>A0A157KD39_9BORD</name>
<evidence type="ECO:0000256" key="1">
    <source>
        <dbReference type="ARBA" id="ARBA00004141"/>
    </source>
</evidence>
<dbReference type="PATRIC" id="fig|123899.6.peg.3211"/>
<evidence type="ECO:0000256" key="5">
    <source>
        <dbReference type="ARBA" id="ARBA00023136"/>
    </source>
</evidence>
<comment type="subcellular location">
    <subcellularLocation>
        <location evidence="1">Membrane</location>
        <topology evidence="1">Multi-pass membrane protein</topology>
    </subcellularLocation>
</comment>
<keyword evidence="5 6" id="KW-0472">Membrane</keyword>
<dbReference type="RefSeq" id="WP_025516268.1">
    <property type="nucleotide sequence ID" value="NZ_CP016340.1"/>
</dbReference>
<evidence type="ECO:0000313" key="8">
    <source>
        <dbReference type="Proteomes" id="UP000076825"/>
    </source>
</evidence>
<feature type="transmembrane region" description="Helical" evidence="6">
    <location>
        <begin position="97"/>
        <end position="121"/>
    </location>
</feature>
<dbReference type="EMBL" id="LT546645">
    <property type="protein sequence ID" value="SAI72506.1"/>
    <property type="molecule type" value="Genomic_DNA"/>
</dbReference>
<dbReference type="PANTHER" id="PTHR43461">
    <property type="entry name" value="TRANSMEMBRANE PROTEIN 256"/>
    <property type="match status" value="1"/>
</dbReference>
<sequence>MPDRPFVILAAINMIIAVGAGAFGAHGLKRVLDADMLAVWQTAVLYQLIHALGLFAVAWLSTRYASALVPVAGWLMFAGIILFSGSLYLLAGTGTRILGAITPIGGVAFLVAWALLAWAAIAQPAGR</sequence>
<comment type="similarity">
    <text evidence="2">Belongs to the UPF0382 family.</text>
</comment>
<feature type="transmembrane region" description="Helical" evidence="6">
    <location>
        <begin position="37"/>
        <end position="61"/>
    </location>
</feature>
<dbReference type="PANTHER" id="PTHR43461:SF1">
    <property type="entry name" value="TRANSMEMBRANE PROTEIN 256"/>
    <property type="match status" value="1"/>
</dbReference>
<dbReference type="OrthoDB" id="9802121at2"/>
<evidence type="ECO:0000256" key="2">
    <source>
        <dbReference type="ARBA" id="ARBA00009694"/>
    </source>
</evidence>
<keyword evidence="3 6" id="KW-0812">Transmembrane</keyword>
<keyword evidence="8" id="KW-1185">Reference proteome</keyword>
<dbReference type="GeneID" id="56589544"/>
<dbReference type="AlphaFoldDB" id="A0A157KD39"/>
<evidence type="ECO:0000256" key="3">
    <source>
        <dbReference type="ARBA" id="ARBA00022692"/>
    </source>
</evidence>
<dbReference type="KEGG" id="btrm:SAMEA390648703215"/>
<accession>A0A157KD39</accession>
<feature type="transmembrane region" description="Helical" evidence="6">
    <location>
        <begin position="6"/>
        <end position="25"/>
    </location>
</feature>
<evidence type="ECO:0000256" key="4">
    <source>
        <dbReference type="ARBA" id="ARBA00022989"/>
    </source>
</evidence>
<dbReference type="GO" id="GO:0005886">
    <property type="term" value="C:plasma membrane"/>
    <property type="evidence" value="ECO:0007669"/>
    <property type="project" value="TreeGrafter"/>
</dbReference>
<dbReference type="InterPro" id="IPR006696">
    <property type="entry name" value="DUF423"/>
</dbReference>
<dbReference type="STRING" id="123899.SAMEA3906487_03215"/>
<dbReference type="eggNOG" id="COG2363">
    <property type="taxonomic scope" value="Bacteria"/>
</dbReference>
<feature type="transmembrane region" description="Helical" evidence="6">
    <location>
        <begin position="67"/>
        <end position="90"/>
    </location>
</feature>
<keyword evidence="4 6" id="KW-1133">Transmembrane helix</keyword>
<gene>
    <name evidence="7" type="primary">ygdD</name>
    <name evidence="7" type="ORF">SAMEA3906487_03215</name>
</gene>
<proteinExistence type="inferred from homology"/>
<protein>
    <submittedName>
        <fullName evidence="7">Membrane protein</fullName>
    </submittedName>
</protein>
<dbReference type="Pfam" id="PF04241">
    <property type="entry name" value="DUF423"/>
    <property type="match status" value="1"/>
</dbReference>